<accession>A0A212IUV3</accession>
<sequence>MSPYQPKELFSPTLASLKTAGPFTVPYAEEDALGRDLEGVIGF</sequence>
<protein>
    <submittedName>
        <fullName evidence="1">Uncharacterized protein</fullName>
    </submittedName>
</protein>
<reference evidence="1" key="1">
    <citation type="submission" date="2016-04" db="EMBL/GenBank/DDBJ databases">
        <authorList>
            <person name="Evans L.H."/>
            <person name="Alamgir A."/>
            <person name="Owens N."/>
            <person name="Weber N.D."/>
            <person name="Virtaneva K."/>
            <person name="Barbian K."/>
            <person name="Babar A."/>
            <person name="Rosenke K."/>
        </authorList>
    </citation>
    <scope>NUCLEOTIDE SEQUENCE</scope>
    <source>
        <strain evidence="1">86</strain>
    </source>
</reference>
<evidence type="ECO:0000313" key="1">
    <source>
        <dbReference type="EMBL" id="SBV90685.1"/>
    </source>
</evidence>
<gene>
    <name evidence="1" type="ORF">KL86CLO1_10018</name>
</gene>
<dbReference type="EMBL" id="FLUN01000001">
    <property type="protein sequence ID" value="SBV90685.1"/>
    <property type="molecule type" value="Genomic_DNA"/>
</dbReference>
<proteinExistence type="predicted"/>
<organism evidence="1">
    <name type="scientific">uncultured Eubacteriales bacterium</name>
    <dbReference type="NCBI Taxonomy" id="172733"/>
    <lineage>
        <taxon>Bacteria</taxon>
        <taxon>Bacillati</taxon>
        <taxon>Bacillota</taxon>
        <taxon>Clostridia</taxon>
        <taxon>Eubacteriales</taxon>
        <taxon>environmental samples</taxon>
    </lineage>
</organism>
<dbReference type="AlphaFoldDB" id="A0A212IUV3"/>
<name>A0A212IUV3_9FIRM</name>